<keyword evidence="2" id="KW-1185">Reference proteome</keyword>
<reference evidence="1" key="2">
    <citation type="submission" date="2021-08" db="EMBL/GenBank/DDBJ databases">
        <authorList>
            <person name="Tani A."/>
            <person name="Ola A."/>
            <person name="Ogura Y."/>
            <person name="Katsura K."/>
            <person name="Hayashi T."/>
        </authorList>
    </citation>
    <scope>NUCLEOTIDE SEQUENCE</scope>
    <source>
        <strain evidence="1">NBRC 15689</strain>
    </source>
</reference>
<comment type="caution">
    <text evidence="1">The sequence shown here is derived from an EMBL/GenBank/DDBJ whole genome shotgun (WGS) entry which is preliminary data.</text>
</comment>
<dbReference type="Proteomes" id="UP001055156">
    <property type="component" value="Unassembled WGS sequence"/>
</dbReference>
<dbReference type="EMBL" id="BPQV01000020">
    <property type="protein sequence ID" value="GJE29785.1"/>
    <property type="molecule type" value="Genomic_DNA"/>
</dbReference>
<evidence type="ECO:0000313" key="1">
    <source>
        <dbReference type="EMBL" id="GJE29785.1"/>
    </source>
</evidence>
<reference evidence="1" key="1">
    <citation type="journal article" date="2021" name="Front. Microbiol.">
        <title>Comprehensive Comparative Genomics and Phenotyping of Methylobacterium Species.</title>
        <authorList>
            <person name="Alessa O."/>
            <person name="Ogura Y."/>
            <person name="Fujitani Y."/>
            <person name="Takami H."/>
            <person name="Hayashi T."/>
            <person name="Sahin N."/>
            <person name="Tani A."/>
        </authorList>
    </citation>
    <scope>NUCLEOTIDE SEQUENCE</scope>
    <source>
        <strain evidence="1">NBRC 15689</strain>
    </source>
</reference>
<sequence>MFKSPADLDITPEEHAGLIAIMEHLRKPQIVHVISEEWDDAETGEPTEMGFNMSISTGQANVTFDCGCVACIGGHLSLLLQGVSVLDNTRVRLTTSQTSAADYYVLNNVALSDLFMPPVTELFGDCWHLIKPATAADAIESFLTWGIPDWKGAARKNGQSHLVRRA</sequence>
<proteinExistence type="predicted"/>
<evidence type="ECO:0000313" key="2">
    <source>
        <dbReference type="Proteomes" id="UP001055156"/>
    </source>
</evidence>
<organism evidence="1 2">
    <name type="scientific">Methylobacterium organophilum</name>
    <dbReference type="NCBI Taxonomy" id="410"/>
    <lineage>
        <taxon>Bacteria</taxon>
        <taxon>Pseudomonadati</taxon>
        <taxon>Pseudomonadota</taxon>
        <taxon>Alphaproteobacteria</taxon>
        <taxon>Hyphomicrobiales</taxon>
        <taxon>Methylobacteriaceae</taxon>
        <taxon>Methylobacterium</taxon>
    </lineage>
</organism>
<name>A0ABQ4TI14_METOR</name>
<dbReference type="RefSeq" id="WP_238315010.1">
    <property type="nucleotide sequence ID" value="NZ_BPQV01000020.1"/>
</dbReference>
<gene>
    <name evidence="1" type="ORF">LKMONMHP_4671</name>
</gene>
<accession>A0ABQ4TI14</accession>
<protein>
    <submittedName>
        <fullName evidence="1">Uncharacterized protein</fullName>
    </submittedName>
</protein>